<dbReference type="PANTHER" id="PTHR12302">
    <property type="entry name" value="EBNA2 BINDING PROTEIN P100"/>
    <property type="match status" value="1"/>
</dbReference>
<protein>
    <recommendedName>
        <fullName evidence="5">TNase-like domain-containing protein</fullName>
    </recommendedName>
</protein>
<dbReference type="AlphaFoldDB" id="A0A418R940"/>
<dbReference type="GO" id="GO:0016787">
    <property type="term" value="F:hydrolase activity"/>
    <property type="evidence" value="ECO:0007669"/>
    <property type="project" value="UniProtKB-KW"/>
</dbReference>
<dbReference type="InterPro" id="IPR016071">
    <property type="entry name" value="Staphylococal_nuclease_OB-fold"/>
</dbReference>
<dbReference type="EMBL" id="QYCN01000002">
    <property type="protein sequence ID" value="RIY13772.1"/>
    <property type="molecule type" value="Genomic_DNA"/>
</dbReference>
<gene>
    <name evidence="6" type="ORF">D0T11_01445</name>
</gene>
<keyword evidence="1" id="KW-0540">Nuclease</keyword>
<feature type="chain" id="PRO_5019372029" description="TNase-like domain-containing protein" evidence="4">
    <location>
        <begin position="22"/>
        <end position="208"/>
    </location>
</feature>
<accession>A0A418R940</accession>
<dbReference type="PROSITE" id="PS50830">
    <property type="entry name" value="TNASE_3"/>
    <property type="match status" value="1"/>
</dbReference>
<dbReference type="OrthoDB" id="9805504at2"/>
<dbReference type="InterPro" id="IPR035437">
    <property type="entry name" value="SNase_OB-fold_sf"/>
</dbReference>
<name>A0A418R940_9BACT</name>
<keyword evidence="4" id="KW-0732">Signal</keyword>
<evidence type="ECO:0000256" key="1">
    <source>
        <dbReference type="ARBA" id="ARBA00022722"/>
    </source>
</evidence>
<keyword evidence="3" id="KW-0378">Hydrolase</keyword>
<feature type="domain" description="TNase-like" evidence="5">
    <location>
        <begin position="47"/>
        <end position="180"/>
    </location>
</feature>
<reference evidence="6 7" key="1">
    <citation type="submission" date="2019-01" db="EMBL/GenBank/DDBJ databases">
        <title>Hymenobacter humicola sp. nov., isolated from soils in Antarctica.</title>
        <authorList>
            <person name="Sedlacek I."/>
            <person name="Holochova P."/>
            <person name="Kralova S."/>
            <person name="Pantucek R."/>
            <person name="Stankova E."/>
            <person name="Vrbovska V."/>
            <person name="Kristofova L."/>
            <person name="Svec P."/>
            <person name="Busse H.-J."/>
        </authorList>
    </citation>
    <scope>NUCLEOTIDE SEQUENCE [LARGE SCALE GENOMIC DNA]</scope>
    <source>
        <strain evidence="6 7">CCM 8852</strain>
    </source>
</reference>
<feature type="signal peptide" evidence="4">
    <location>
        <begin position="1"/>
        <end position="21"/>
    </location>
</feature>
<dbReference type="SMART" id="SM00318">
    <property type="entry name" value="SNc"/>
    <property type="match status" value="1"/>
</dbReference>
<dbReference type="Pfam" id="PF00565">
    <property type="entry name" value="SNase"/>
    <property type="match status" value="1"/>
</dbReference>
<dbReference type="Gene3D" id="2.40.50.90">
    <property type="match status" value="1"/>
</dbReference>
<evidence type="ECO:0000313" key="7">
    <source>
        <dbReference type="Proteomes" id="UP000284250"/>
    </source>
</evidence>
<keyword evidence="2" id="KW-0255">Endonuclease</keyword>
<keyword evidence="7" id="KW-1185">Reference proteome</keyword>
<proteinExistence type="predicted"/>
<comment type="caution">
    <text evidence="6">The sequence shown here is derived from an EMBL/GenBank/DDBJ whole genome shotgun (WGS) entry which is preliminary data.</text>
</comment>
<evidence type="ECO:0000256" key="4">
    <source>
        <dbReference type="SAM" id="SignalP"/>
    </source>
</evidence>
<dbReference type="GO" id="GO:0004519">
    <property type="term" value="F:endonuclease activity"/>
    <property type="evidence" value="ECO:0007669"/>
    <property type="project" value="UniProtKB-KW"/>
</dbReference>
<evidence type="ECO:0000256" key="3">
    <source>
        <dbReference type="ARBA" id="ARBA00022801"/>
    </source>
</evidence>
<organism evidence="6 7">
    <name type="scientific">Hymenobacter rubripertinctus</name>
    <dbReference type="NCBI Taxonomy" id="2029981"/>
    <lineage>
        <taxon>Bacteria</taxon>
        <taxon>Pseudomonadati</taxon>
        <taxon>Bacteroidota</taxon>
        <taxon>Cytophagia</taxon>
        <taxon>Cytophagales</taxon>
        <taxon>Hymenobacteraceae</taxon>
        <taxon>Hymenobacter</taxon>
    </lineage>
</organism>
<dbReference type="SUPFAM" id="SSF50199">
    <property type="entry name" value="Staphylococcal nuclease"/>
    <property type="match status" value="1"/>
</dbReference>
<dbReference type="RefSeq" id="WP_119654003.1">
    <property type="nucleotide sequence ID" value="NZ_JBHUOI010000070.1"/>
</dbReference>
<evidence type="ECO:0000256" key="2">
    <source>
        <dbReference type="ARBA" id="ARBA00022759"/>
    </source>
</evidence>
<dbReference type="Proteomes" id="UP000284250">
    <property type="component" value="Unassembled WGS sequence"/>
</dbReference>
<sequence>MQLISLFTAYLLLTTSLPAPAQTVRAVAVPVGAAPKPVPAAPRRGTGPEYGTVRRVLDADTYEVLLPAGLVRVRLPGVDAPELSQPFGKQAADSVARLLIGRVLEVERLGQDSYGRTLTSLRVGMSAGPLAGPFRRRWLRLDSLVVVRGWAWAYEPGQAVPALAGLQELAQRQRRGLWRCGAAKVVRPGIWRAFNKQEKASAWRGCAW</sequence>
<evidence type="ECO:0000259" key="5">
    <source>
        <dbReference type="PROSITE" id="PS50830"/>
    </source>
</evidence>
<dbReference type="PANTHER" id="PTHR12302:SF3">
    <property type="entry name" value="SERINE_THREONINE-PROTEIN KINASE 31"/>
    <property type="match status" value="1"/>
</dbReference>
<evidence type="ECO:0000313" key="6">
    <source>
        <dbReference type="EMBL" id="RIY13772.1"/>
    </source>
</evidence>